<comment type="subcellular location">
    <subcellularLocation>
        <location evidence="2 12">Cytoplasm</location>
    </subcellularLocation>
    <subcellularLocation>
        <location evidence="1">Endoplasmic reticulum</location>
    </subcellularLocation>
    <subcellularLocation>
        <location evidence="3">Nucleus</location>
        <location evidence="3">Nucleolus</location>
    </subcellularLocation>
</comment>
<dbReference type="Pfam" id="PF16969">
    <property type="entry name" value="SRP68"/>
    <property type="match status" value="1"/>
</dbReference>
<reference evidence="15 16" key="1">
    <citation type="journal article" date="2019" name="Sci. Rep.">
        <title>Comparative genomics of chytrid fungi reveal insights into the obligate biotrophic and pathogenic lifestyle of Synchytrium endobioticum.</title>
        <authorList>
            <person name="van de Vossenberg B.T.L.H."/>
            <person name="Warris S."/>
            <person name="Nguyen H.D.T."/>
            <person name="van Gent-Pelzer M.P.E."/>
            <person name="Joly D.L."/>
            <person name="van de Geest H.C."/>
            <person name="Bonants P.J.M."/>
            <person name="Smith D.S."/>
            <person name="Levesque C.A."/>
            <person name="van der Lee T.A.J."/>
        </authorList>
    </citation>
    <scope>NUCLEOTIDE SEQUENCE [LARGE SCALE GENOMIC DNA]</scope>
    <source>
        <strain evidence="15 16">CBS 809.83</strain>
    </source>
</reference>
<dbReference type="InterPro" id="IPR038253">
    <property type="entry name" value="SRP68_N_sf"/>
</dbReference>
<keyword evidence="13" id="KW-0175">Coiled coil</keyword>
<name>A0A507DRE4_9FUNG</name>
<dbReference type="GO" id="GO:0005047">
    <property type="term" value="F:signal recognition particle binding"/>
    <property type="evidence" value="ECO:0007669"/>
    <property type="project" value="InterPro"/>
</dbReference>
<evidence type="ECO:0000256" key="3">
    <source>
        <dbReference type="ARBA" id="ARBA00004604"/>
    </source>
</evidence>
<keyword evidence="7 12" id="KW-0694">RNA-binding</keyword>
<dbReference type="Gene3D" id="1.10.3450.40">
    <property type="entry name" value="Signal recognition particle, SRP68 subunit, RNA-binding domain"/>
    <property type="match status" value="1"/>
</dbReference>
<evidence type="ECO:0000256" key="13">
    <source>
        <dbReference type="SAM" id="Coils"/>
    </source>
</evidence>
<proteinExistence type="inferred from homology"/>
<keyword evidence="16" id="KW-1185">Reference proteome</keyword>
<dbReference type="GO" id="GO:0005730">
    <property type="term" value="C:nucleolus"/>
    <property type="evidence" value="ECO:0007669"/>
    <property type="project" value="UniProtKB-SubCell"/>
</dbReference>
<evidence type="ECO:0000256" key="11">
    <source>
        <dbReference type="ARBA" id="ARBA00029498"/>
    </source>
</evidence>
<evidence type="ECO:0000256" key="4">
    <source>
        <dbReference type="ARBA" id="ARBA00009352"/>
    </source>
</evidence>
<evidence type="ECO:0000256" key="14">
    <source>
        <dbReference type="SAM" id="MobiDB-lite"/>
    </source>
</evidence>
<dbReference type="InterPro" id="IPR026258">
    <property type="entry name" value="SRP68"/>
</dbReference>
<evidence type="ECO:0000256" key="6">
    <source>
        <dbReference type="ARBA" id="ARBA00022824"/>
    </source>
</evidence>
<keyword evidence="10 12" id="KW-0687">Ribonucleoprotein</keyword>
<evidence type="ECO:0000313" key="16">
    <source>
        <dbReference type="Proteomes" id="UP000318582"/>
    </source>
</evidence>
<keyword evidence="5 12" id="KW-0963">Cytoplasm</keyword>
<evidence type="ECO:0000256" key="7">
    <source>
        <dbReference type="ARBA" id="ARBA00022884"/>
    </source>
</evidence>
<organism evidence="15 16">
    <name type="scientific">Powellomyces hirtus</name>
    <dbReference type="NCBI Taxonomy" id="109895"/>
    <lineage>
        <taxon>Eukaryota</taxon>
        <taxon>Fungi</taxon>
        <taxon>Fungi incertae sedis</taxon>
        <taxon>Chytridiomycota</taxon>
        <taxon>Chytridiomycota incertae sedis</taxon>
        <taxon>Chytridiomycetes</taxon>
        <taxon>Spizellomycetales</taxon>
        <taxon>Powellomycetaceae</taxon>
        <taxon>Powellomyces</taxon>
    </lineage>
</organism>
<dbReference type="EMBL" id="QEAQ01000172">
    <property type="protein sequence ID" value="TPX54106.1"/>
    <property type="molecule type" value="Genomic_DNA"/>
</dbReference>
<evidence type="ECO:0000256" key="1">
    <source>
        <dbReference type="ARBA" id="ARBA00004240"/>
    </source>
</evidence>
<evidence type="ECO:0000256" key="12">
    <source>
        <dbReference type="PIRNR" id="PIRNR038995"/>
    </source>
</evidence>
<evidence type="ECO:0000256" key="10">
    <source>
        <dbReference type="ARBA" id="ARBA00023274"/>
    </source>
</evidence>
<dbReference type="InterPro" id="IPR034652">
    <property type="entry name" value="SRP68-RBD"/>
</dbReference>
<evidence type="ECO:0000256" key="5">
    <source>
        <dbReference type="ARBA" id="ARBA00022490"/>
    </source>
</evidence>
<dbReference type="CDD" id="cd15481">
    <property type="entry name" value="SRP68-RBD"/>
    <property type="match status" value="1"/>
</dbReference>
<accession>A0A507DRE4</accession>
<dbReference type="STRING" id="109895.A0A507DRE4"/>
<comment type="function">
    <text evidence="12">Component of the signal recognition particle (SRP) complex, a ribonucleoprotein complex that mediates the cotranslational targeting of secretory and membrane proteins to the endoplasmic reticulum (ER). The SRP complex interacts with the signal sequence in nascent secretory and membrane proteins and directs them to the membrane of the ER.</text>
</comment>
<evidence type="ECO:0000256" key="9">
    <source>
        <dbReference type="ARBA" id="ARBA00023242"/>
    </source>
</evidence>
<dbReference type="GO" id="GO:0005783">
    <property type="term" value="C:endoplasmic reticulum"/>
    <property type="evidence" value="ECO:0007669"/>
    <property type="project" value="UniProtKB-SubCell"/>
</dbReference>
<dbReference type="FunFam" id="1.10.3450.40:FF:000001">
    <property type="entry name" value="Signal recognition particle subunit SRP68"/>
    <property type="match status" value="1"/>
</dbReference>
<keyword evidence="6" id="KW-0256">Endoplasmic reticulum</keyword>
<comment type="caution">
    <text evidence="15">The sequence shown here is derived from an EMBL/GenBank/DDBJ whole genome shotgun (WGS) entry which is preliminary data.</text>
</comment>
<dbReference type="GO" id="GO:0006614">
    <property type="term" value="P:SRP-dependent cotranslational protein targeting to membrane"/>
    <property type="evidence" value="ECO:0007669"/>
    <property type="project" value="InterPro"/>
</dbReference>
<feature type="region of interest" description="Disordered" evidence="14">
    <location>
        <begin position="595"/>
        <end position="615"/>
    </location>
</feature>
<evidence type="ECO:0000256" key="2">
    <source>
        <dbReference type="ARBA" id="ARBA00004496"/>
    </source>
</evidence>
<protein>
    <recommendedName>
        <fullName evidence="11 12">Signal recognition particle subunit SRP68</fullName>
        <shortName evidence="12">SRP68</shortName>
    </recommendedName>
</protein>
<feature type="coiled-coil region" evidence="13">
    <location>
        <begin position="290"/>
        <end position="317"/>
    </location>
</feature>
<dbReference type="PANTHER" id="PTHR12860">
    <property type="entry name" value="SIGNAL RECOGNITION PARTICLE 68 KDA PROTEIN"/>
    <property type="match status" value="1"/>
</dbReference>
<evidence type="ECO:0000256" key="8">
    <source>
        <dbReference type="ARBA" id="ARBA00023135"/>
    </source>
</evidence>
<dbReference type="PANTHER" id="PTHR12860:SF0">
    <property type="entry name" value="SIGNAL RECOGNITION PARTICLE SUBUNIT SRP68"/>
    <property type="match status" value="1"/>
</dbReference>
<dbReference type="PIRSF" id="PIRSF038995">
    <property type="entry name" value="SRP68"/>
    <property type="match status" value="1"/>
</dbReference>
<dbReference type="GO" id="GO:0005829">
    <property type="term" value="C:cytosol"/>
    <property type="evidence" value="ECO:0007669"/>
    <property type="project" value="UniProtKB-ARBA"/>
</dbReference>
<evidence type="ECO:0000313" key="15">
    <source>
        <dbReference type="EMBL" id="TPX54106.1"/>
    </source>
</evidence>
<dbReference type="Proteomes" id="UP000318582">
    <property type="component" value="Unassembled WGS sequence"/>
</dbReference>
<comment type="similarity">
    <text evidence="4 12">Belongs to the SRP68 family.</text>
</comment>
<dbReference type="GO" id="GO:0008312">
    <property type="term" value="F:7S RNA binding"/>
    <property type="evidence" value="ECO:0007669"/>
    <property type="project" value="InterPro"/>
</dbReference>
<dbReference type="GO" id="GO:0005786">
    <property type="term" value="C:signal recognition particle, endoplasmic reticulum targeting"/>
    <property type="evidence" value="ECO:0007669"/>
    <property type="project" value="UniProtKB-KW"/>
</dbReference>
<dbReference type="GO" id="GO:0030942">
    <property type="term" value="F:endoplasmic reticulum signal peptide binding"/>
    <property type="evidence" value="ECO:0007669"/>
    <property type="project" value="InterPro"/>
</dbReference>
<sequence>MDAMEVDAPATKKVEQSLNVLALTSETRNMHGLRHQDYQRYRQFCTSKVQHLRKVTSHTQSAPRRKFEKKEVTAESASSEKHLQILLFMAERNWAYSMELRQEVRDEPRKRSHLVKRLKRAVQTAQQLQNVCNVCGDARTMFDVKAYTAQMTGYLLFEQQKWEAAWDQMAVARTIYVQLSKSGTAQQATMCQSAVDDIDPNIRYCAYNLKVAGAQNTSVDALVQGRDQKAQLGLPSLADKVKSTLVHVSSEADVEGVSLAWGGKSIPVRNPAVTEILADADAQWPALRFISTAIRDIEELEDELEMHETTLKKVNEAVSIAKAAVKEDEIAVAKVKSSKSDQNTANLQLVLAFALFQRLAVVLARNQVSMEILKAKIGTQSPTMSRKKQSRPQDVLDMCDRSSQYVEELKALPILEVDLGLQTFLVAVGHLLKAQKTLYLARTFASTTQRAESLVLCDRALEHVAHARMQAEAASRLETSRDLAVNTLKQDIAATDSSVRAAKVQEQARWFLEQAKSVDAVATGVAEMGLEEVPRPSELPLASRLDTYVASFDEKNPNLVALPPTLQPAPYKPLFFDMAYHGIDFPDRNVERRIASQERKPRAESGQVEAGSKSGGGLLGVFGGLWGGKK</sequence>
<dbReference type="AlphaFoldDB" id="A0A507DRE4"/>
<gene>
    <name evidence="15" type="ORF">PhCBS80983_g06055</name>
</gene>
<keyword evidence="9" id="KW-0539">Nucleus</keyword>
<keyword evidence="8 12" id="KW-0733">Signal recognition particle</keyword>